<keyword evidence="1" id="KW-0732">Signal</keyword>
<feature type="chain" id="PRO_5042193924" description="Secreted protein" evidence="1">
    <location>
        <begin position="26"/>
        <end position="104"/>
    </location>
</feature>
<feature type="signal peptide" evidence="1">
    <location>
        <begin position="1"/>
        <end position="25"/>
    </location>
</feature>
<keyword evidence="3" id="KW-1185">Reference proteome</keyword>
<evidence type="ECO:0000313" key="2">
    <source>
        <dbReference type="EMBL" id="KAK4323947.1"/>
    </source>
</evidence>
<dbReference type="EMBL" id="JAWZYT010000401">
    <property type="protein sequence ID" value="KAK4323947.1"/>
    <property type="molecule type" value="Genomic_DNA"/>
</dbReference>
<dbReference type="Proteomes" id="UP001292094">
    <property type="component" value="Unassembled WGS sequence"/>
</dbReference>
<evidence type="ECO:0000256" key="1">
    <source>
        <dbReference type="SAM" id="SignalP"/>
    </source>
</evidence>
<sequence>MLRRPFLFNMASLWCVRRQLMVTTAGVWLRQPADLRIWCHTSPTVRRTSAVTTPLYPSIVPATPLTLMARRVTLTGPCVVLLQPHLSKHLHKSPMTAPPHVIVA</sequence>
<proteinExistence type="predicted"/>
<protein>
    <recommendedName>
        <fullName evidence="4">Secreted protein</fullName>
    </recommendedName>
</protein>
<gene>
    <name evidence="2" type="ORF">Pmani_005406</name>
</gene>
<organism evidence="2 3">
    <name type="scientific">Petrolisthes manimaculis</name>
    <dbReference type="NCBI Taxonomy" id="1843537"/>
    <lineage>
        <taxon>Eukaryota</taxon>
        <taxon>Metazoa</taxon>
        <taxon>Ecdysozoa</taxon>
        <taxon>Arthropoda</taxon>
        <taxon>Crustacea</taxon>
        <taxon>Multicrustacea</taxon>
        <taxon>Malacostraca</taxon>
        <taxon>Eumalacostraca</taxon>
        <taxon>Eucarida</taxon>
        <taxon>Decapoda</taxon>
        <taxon>Pleocyemata</taxon>
        <taxon>Anomura</taxon>
        <taxon>Galatheoidea</taxon>
        <taxon>Porcellanidae</taxon>
        <taxon>Petrolisthes</taxon>
    </lineage>
</organism>
<dbReference type="AlphaFoldDB" id="A0AAE1QEQ4"/>
<accession>A0AAE1QEQ4</accession>
<name>A0AAE1QEQ4_9EUCA</name>
<comment type="caution">
    <text evidence="2">The sequence shown here is derived from an EMBL/GenBank/DDBJ whole genome shotgun (WGS) entry which is preliminary data.</text>
</comment>
<evidence type="ECO:0000313" key="3">
    <source>
        <dbReference type="Proteomes" id="UP001292094"/>
    </source>
</evidence>
<reference evidence="2" key="1">
    <citation type="submission" date="2023-11" db="EMBL/GenBank/DDBJ databases">
        <title>Genome assemblies of two species of porcelain crab, Petrolisthes cinctipes and Petrolisthes manimaculis (Anomura: Porcellanidae).</title>
        <authorList>
            <person name="Angst P."/>
        </authorList>
    </citation>
    <scope>NUCLEOTIDE SEQUENCE</scope>
    <source>
        <strain evidence="2">PB745_02</strain>
        <tissue evidence="2">Gill</tissue>
    </source>
</reference>
<evidence type="ECO:0008006" key="4">
    <source>
        <dbReference type="Google" id="ProtNLM"/>
    </source>
</evidence>